<dbReference type="EMBL" id="QUSW01000004">
    <property type="protein sequence ID" value="RQP23767.1"/>
    <property type="molecule type" value="Genomic_DNA"/>
</dbReference>
<dbReference type="GO" id="GO:0000156">
    <property type="term" value="F:phosphorelay response regulator activity"/>
    <property type="evidence" value="ECO:0007669"/>
    <property type="project" value="TreeGrafter"/>
</dbReference>
<dbReference type="Pfam" id="PF00072">
    <property type="entry name" value="Response_reg"/>
    <property type="match status" value="1"/>
</dbReference>
<dbReference type="Gene3D" id="1.10.10.10">
    <property type="entry name" value="Winged helix-like DNA-binding domain superfamily/Winged helix DNA-binding domain"/>
    <property type="match status" value="1"/>
</dbReference>
<dbReference type="PANTHER" id="PTHR48111:SF67">
    <property type="entry name" value="TRANSCRIPTIONAL REGULATORY PROTEIN TCTD"/>
    <property type="match status" value="1"/>
</dbReference>
<keyword evidence="3" id="KW-0804">Transcription</keyword>
<dbReference type="Gene3D" id="3.40.50.2300">
    <property type="match status" value="1"/>
</dbReference>
<gene>
    <name evidence="8" type="ORF">DZC73_16720</name>
</gene>
<feature type="domain" description="OmpR/PhoB-type" evidence="7">
    <location>
        <begin position="125"/>
        <end position="221"/>
    </location>
</feature>
<evidence type="ECO:0000313" key="8">
    <source>
        <dbReference type="EMBL" id="RQP23767.1"/>
    </source>
</evidence>
<dbReference type="InterPro" id="IPR011006">
    <property type="entry name" value="CheY-like_superfamily"/>
</dbReference>
<evidence type="ECO:0000256" key="5">
    <source>
        <dbReference type="PROSITE-ProRule" id="PRU01091"/>
    </source>
</evidence>
<evidence type="ECO:0000256" key="4">
    <source>
        <dbReference type="PROSITE-ProRule" id="PRU00169"/>
    </source>
</evidence>
<dbReference type="SMART" id="SM00448">
    <property type="entry name" value="REC"/>
    <property type="match status" value="1"/>
</dbReference>
<accession>A0A3N7HNL4</accession>
<organism evidence="8 9">
    <name type="scientific">Piscinibacter terrae</name>
    <dbReference type="NCBI Taxonomy" id="2496871"/>
    <lineage>
        <taxon>Bacteria</taxon>
        <taxon>Pseudomonadati</taxon>
        <taxon>Pseudomonadota</taxon>
        <taxon>Betaproteobacteria</taxon>
        <taxon>Burkholderiales</taxon>
        <taxon>Sphaerotilaceae</taxon>
        <taxon>Piscinibacter</taxon>
    </lineage>
</organism>
<feature type="domain" description="Response regulatory" evidence="6">
    <location>
        <begin position="2"/>
        <end position="116"/>
    </location>
</feature>
<dbReference type="GO" id="GO:0005829">
    <property type="term" value="C:cytosol"/>
    <property type="evidence" value="ECO:0007669"/>
    <property type="project" value="TreeGrafter"/>
</dbReference>
<dbReference type="RefSeq" id="WP_124541493.1">
    <property type="nucleotide sequence ID" value="NZ_QUSW01000004.1"/>
</dbReference>
<keyword evidence="9" id="KW-1185">Reference proteome</keyword>
<evidence type="ECO:0000256" key="2">
    <source>
        <dbReference type="ARBA" id="ARBA00023125"/>
    </source>
</evidence>
<dbReference type="InterPro" id="IPR036388">
    <property type="entry name" value="WH-like_DNA-bd_sf"/>
</dbReference>
<dbReference type="Proteomes" id="UP000267464">
    <property type="component" value="Unassembled WGS sequence"/>
</dbReference>
<comment type="caution">
    <text evidence="8">The sequence shown here is derived from an EMBL/GenBank/DDBJ whole genome shotgun (WGS) entry which is preliminary data.</text>
</comment>
<reference evidence="8 9" key="2">
    <citation type="submission" date="2018-12" db="EMBL/GenBank/DDBJ databases">
        <title>Rhizobacter gummiphilus sp. nov., a rubber-degrading bacterium isolated from the soil of a botanical garden in Japan.</title>
        <authorList>
            <person name="Shunsuke S.S."/>
        </authorList>
    </citation>
    <scope>NUCLEOTIDE SEQUENCE [LARGE SCALE GENOMIC DNA]</scope>
    <source>
        <strain evidence="8 9">S-16</strain>
    </source>
</reference>
<proteinExistence type="predicted"/>
<evidence type="ECO:0000256" key="3">
    <source>
        <dbReference type="ARBA" id="ARBA00023163"/>
    </source>
</evidence>
<keyword evidence="1" id="KW-0805">Transcription regulation</keyword>
<dbReference type="InterPro" id="IPR001867">
    <property type="entry name" value="OmpR/PhoB-type_DNA-bd"/>
</dbReference>
<dbReference type="InterPro" id="IPR039420">
    <property type="entry name" value="WalR-like"/>
</dbReference>
<dbReference type="CDD" id="cd00383">
    <property type="entry name" value="trans_reg_C"/>
    <property type="match status" value="1"/>
</dbReference>
<feature type="DNA-binding region" description="OmpR/PhoB-type" evidence="5">
    <location>
        <begin position="125"/>
        <end position="221"/>
    </location>
</feature>
<dbReference type="GO" id="GO:0000976">
    <property type="term" value="F:transcription cis-regulatory region binding"/>
    <property type="evidence" value="ECO:0007669"/>
    <property type="project" value="TreeGrafter"/>
</dbReference>
<dbReference type="InterPro" id="IPR001789">
    <property type="entry name" value="Sig_transdc_resp-reg_receiver"/>
</dbReference>
<evidence type="ECO:0000259" key="7">
    <source>
        <dbReference type="PROSITE" id="PS51755"/>
    </source>
</evidence>
<protein>
    <submittedName>
        <fullName evidence="8">DNA-binding response regulator</fullName>
    </submittedName>
</protein>
<keyword evidence="2 5" id="KW-0238">DNA-binding</keyword>
<sequence>MRLLLAEDDPTLAQALRLALERRGFDVEWCSDGTQVLVHLRYYRPRAAILELSLRGLDGLQVLHRARQEGLRVPILVLSSRNAVGDRVASLNAGADDYLVKPYDIDELEARIRALLRRSHGHDGSETARCGALTMDLSSGTFHLRGELLEVTPREHALLKALLLHRGHALSKERLLMVVFPSHHMVQDSALVVVASRLRKKLEGSGVSLKTLRGIGYLLREEPVNELAPPSVA</sequence>
<evidence type="ECO:0000256" key="1">
    <source>
        <dbReference type="ARBA" id="ARBA00023015"/>
    </source>
</evidence>
<comment type="caution">
    <text evidence="4">Lacks conserved residue(s) required for the propagation of feature annotation.</text>
</comment>
<dbReference type="AlphaFoldDB" id="A0A3N7HNL4"/>
<evidence type="ECO:0000313" key="9">
    <source>
        <dbReference type="Proteomes" id="UP000267464"/>
    </source>
</evidence>
<dbReference type="Gene3D" id="6.10.250.690">
    <property type="match status" value="1"/>
</dbReference>
<dbReference type="InterPro" id="IPR016032">
    <property type="entry name" value="Sig_transdc_resp-reg_C-effctor"/>
</dbReference>
<dbReference type="PANTHER" id="PTHR48111">
    <property type="entry name" value="REGULATOR OF RPOS"/>
    <property type="match status" value="1"/>
</dbReference>
<dbReference type="SMART" id="SM00862">
    <property type="entry name" value="Trans_reg_C"/>
    <property type="match status" value="1"/>
</dbReference>
<reference evidence="8 9" key="1">
    <citation type="submission" date="2018-08" db="EMBL/GenBank/DDBJ databases">
        <authorList>
            <person name="Khan S.A."/>
            <person name="Jeon C.O."/>
            <person name="Chun B.H."/>
            <person name="Jeong S.E."/>
        </authorList>
    </citation>
    <scope>NUCLEOTIDE SEQUENCE [LARGE SCALE GENOMIC DNA]</scope>
    <source>
        <strain evidence="8 9">S-16</strain>
    </source>
</reference>
<dbReference type="PROSITE" id="PS50110">
    <property type="entry name" value="RESPONSE_REGULATORY"/>
    <property type="match status" value="1"/>
</dbReference>
<dbReference type="OrthoDB" id="9802426at2"/>
<dbReference type="SUPFAM" id="SSF52172">
    <property type="entry name" value="CheY-like"/>
    <property type="match status" value="1"/>
</dbReference>
<dbReference type="GO" id="GO:0006355">
    <property type="term" value="P:regulation of DNA-templated transcription"/>
    <property type="evidence" value="ECO:0007669"/>
    <property type="project" value="InterPro"/>
</dbReference>
<dbReference type="SUPFAM" id="SSF46894">
    <property type="entry name" value="C-terminal effector domain of the bipartite response regulators"/>
    <property type="match status" value="1"/>
</dbReference>
<evidence type="ECO:0000259" key="6">
    <source>
        <dbReference type="PROSITE" id="PS50110"/>
    </source>
</evidence>
<dbReference type="PROSITE" id="PS51755">
    <property type="entry name" value="OMPR_PHOB"/>
    <property type="match status" value="1"/>
</dbReference>
<name>A0A3N7HNL4_9BURK</name>
<dbReference type="GO" id="GO:0032993">
    <property type="term" value="C:protein-DNA complex"/>
    <property type="evidence" value="ECO:0007669"/>
    <property type="project" value="TreeGrafter"/>
</dbReference>
<dbReference type="Pfam" id="PF00486">
    <property type="entry name" value="Trans_reg_C"/>
    <property type="match status" value="1"/>
</dbReference>